<evidence type="ECO:0000256" key="1">
    <source>
        <dbReference type="SAM" id="Phobius"/>
    </source>
</evidence>
<gene>
    <name evidence="2" type="ORF">EST38_g11460</name>
</gene>
<reference evidence="2 3" key="1">
    <citation type="submission" date="2019-01" db="EMBL/GenBank/DDBJ databases">
        <title>Draft genome sequence of Psathyrella aberdarensis IHI B618.</title>
        <authorList>
            <person name="Buettner E."/>
            <person name="Kellner H."/>
        </authorList>
    </citation>
    <scope>NUCLEOTIDE SEQUENCE [LARGE SCALE GENOMIC DNA]</scope>
    <source>
        <strain evidence="2 3">IHI B618</strain>
    </source>
</reference>
<name>A0A4V1Q2A4_9AGAR</name>
<keyword evidence="1" id="KW-1133">Transmembrane helix</keyword>
<protein>
    <submittedName>
        <fullName evidence="2">Uncharacterized protein</fullName>
    </submittedName>
</protein>
<accession>A0A4V1Q2A4</accession>
<keyword evidence="3" id="KW-1185">Reference proteome</keyword>
<keyword evidence="1" id="KW-0812">Transmembrane</keyword>
<organism evidence="2 3">
    <name type="scientific">Candolleomyces aberdarensis</name>
    <dbReference type="NCBI Taxonomy" id="2316362"/>
    <lineage>
        <taxon>Eukaryota</taxon>
        <taxon>Fungi</taxon>
        <taxon>Dikarya</taxon>
        <taxon>Basidiomycota</taxon>
        <taxon>Agaricomycotina</taxon>
        <taxon>Agaricomycetes</taxon>
        <taxon>Agaricomycetidae</taxon>
        <taxon>Agaricales</taxon>
        <taxon>Agaricineae</taxon>
        <taxon>Psathyrellaceae</taxon>
        <taxon>Candolleomyces</taxon>
    </lineage>
</organism>
<evidence type="ECO:0000313" key="2">
    <source>
        <dbReference type="EMBL" id="RXW14398.1"/>
    </source>
</evidence>
<dbReference type="EMBL" id="SDEE01000708">
    <property type="protein sequence ID" value="RXW14398.1"/>
    <property type="molecule type" value="Genomic_DNA"/>
</dbReference>
<evidence type="ECO:0000313" key="3">
    <source>
        <dbReference type="Proteomes" id="UP000290288"/>
    </source>
</evidence>
<feature type="transmembrane region" description="Helical" evidence="1">
    <location>
        <begin position="33"/>
        <end position="52"/>
    </location>
</feature>
<comment type="caution">
    <text evidence="2">The sequence shown here is derived from an EMBL/GenBank/DDBJ whole genome shotgun (WGS) entry which is preliminary data.</text>
</comment>
<keyword evidence="1" id="KW-0472">Membrane</keyword>
<proteinExistence type="predicted"/>
<dbReference type="Proteomes" id="UP000290288">
    <property type="component" value="Unassembled WGS sequence"/>
</dbReference>
<dbReference type="OrthoDB" id="166803at2759"/>
<sequence length="57" mass="6499">MAAHPAHQLLDTVKYYGGLALARYRKLHLFGKLFIWLVILFYICIGGAQSLLHARTQ</sequence>
<dbReference type="AlphaFoldDB" id="A0A4V1Q2A4"/>